<accession>A0ACC2B3R9</accession>
<evidence type="ECO:0000313" key="2">
    <source>
        <dbReference type="Proteomes" id="UP001162992"/>
    </source>
</evidence>
<organism evidence="1 2">
    <name type="scientific">Diphasiastrum complanatum</name>
    <name type="common">Issler's clubmoss</name>
    <name type="synonym">Lycopodium complanatum</name>
    <dbReference type="NCBI Taxonomy" id="34168"/>
    <lineage>
        <taxon>Eukaryota</taxon>
        <taxon>Viridiplantae</taxon>
        <taxon>Streptophyta</taxon>
        <taxon>Embryophyta</taxon>
        <taxon>Tracheophyta</taxon>
        <taxon>Lycopodiopsida</taxon>
        <taxon>Lycopodiales</taxon>
        <taxon>Lycopodiaceae</taxon>
        <taxon>Lycopodioideae</taxon>
        <taxon>Diphasiastrum</taxon>
    </lineage>
</organism>
<protein>
    <submittedName>
        <fullName evidence="1">Uncharacterized protein</fullName>
    </submittedName>
</protein>
<proteinExistence type="predicted"/>
<reference evidence="2" key="1">
    <citation type="journal article" date="2024" name="Proc. Natl. Acad. Sci. U.S.A.">
        <title>Extraordinary preservation of gene collinearity over three hundred million years revealed in homosporous lycophytes.</title>
        <authorList>
            <person name="Li C."/>
            <person name="Wickell D."/>
            <person name="Kuo L.Y."/>
            <person name="Chen X."/>
            <person name="Nie B."/>
            <person name="Liao X."/>
            <person name="Peng D."/>
            <person name="Ji J."/>
            <person name="Jenkins J."/>
            <person name="Williams M."/>
            <person name="Shu S."/>
            <person name="Plott C."/>
            <person name="Barry K."/>
            <person name="Rajasekar S."/>
            <person name="Grimwood J."/>
            <person name="Han X."/>
            <person name="Sun S."/>
            <person name="Hou Z."/>
            <person name="He W."/>
            <person name="Dai G."/>
            <person name="Sun C."/>
            <person name="Schmutz J."/>
            <person name="Leebens-Mack J.H."/>
            <person name="Li F.W."/>
            <person name="Wang L."/>
        </authorList>
    </citation>
    <scope>NUCLEOTIDE SEQUENCE [LARGE SCALE GENOMIC DNA]</scope>
    <source>
        <strain evidence="2">cv. PW_Plant_1</strain>
    </source>
</reference>
<keyword evidence="2" id="KW-1185">Reference proteome</keyword>
<dbReference type="EMBL" id="CM055108">
    <property type="protein sequence ID" value="KAJ7524421.1"/>
    <property type="molecule type" value="Genomic_DNA"/>
</dbReference>
<evidence type="ECO:0000313" key="1">
    <source>
        <dbReference type="EMBL" id="KAJ7524421.1"/>
    </source>
</evidence>
<dbReference type="Proteomes" id="UP001162992">
    <property type="component" value="Chromosome 17"/>
</dbReference>
<name>A0ACC2B3R9_DIPCM</name>
<gene>
    <name evidence="1" type="ORF">O6H91_17G004100</name>
</gene>
<comment type="caution">
    <text evidence="1">The sequence shown here is derived from an EMBL/GenBank/DDBJ whole genome shotgun (WGS) entry which is preliminary data.</text>
</comment>
<sequence length="276" mass="31331">MTSKAGGLEPWPSLLKYSNAAVVLTKSASSPKRKGNKASGEPKSLATQQTEDILDAILPPRQWVEDGQQWVQHVSSTPATRLDVVNLQEKLDQELQRRQARETGICPIREELYAQCFDELIRQVTVNCAERGLLLLRVRDELRMTIAAYQTLYESSVAFGLRKALQAECGKENMETRIQQLEGELKELDRQVAEWKVCASILLMTRCNMPSRNIYICMFLLLHHNQSQVNEQIGHTHLGRYDQYGINTCLIDRGKLRNLFSSLSIILVIYSGIVVE</sequence>